<keyword evidence="1" id="KW-0472">Membrane</keyword>
<sequence length="120" mass="12997">MLLNRTFNLQIGPAHMLAGGQTENSHIANTFNFLLGTFQPYLASIANPSDDRFLWERVPNATWFDRDALPPNEPPCGFDGLSRACLGAGSARFSLTLGLCISLAFGLAIVTGTTLWYGCT</sequence>
<dbReference type="Proteomes" id="UP000192578">
    <property type="component" value="Unassembled WGS sequence"/>
</dbReference>
<keyword evidence="1" id="KW-1133">Transmembrane helix</keyword>
<keyword evidence="3" id="KW-1185">Reference proteome</keyword>
<evidence type="ECO:0000313" key="3">
    <source>
        <dbReference type="Proteomes" id="UP000192578"/>
    </source>
</evidence>
<accession>A0A9X6NKC5</accession>
<reference evidence="3" key="1">
    <citation type="submission" date="2017-01" db="EMBL/GenBank/DDBJ databases">
        <title>Comparative genomics of anhydrobiosis in the tardigrade Hypsibius dujardini.</title>
        <authorList>
            <person name="Yoshida Y."/>
            <person name="Koutsovoulos G."/>
            <person name="Laetsch D."/>
            <person name="Stevens L."/>
            <person name="Kumar S."/>
            <person name="Horikawa D."/>
            <person name="Ishino K."/>
            <person name="Komine S."/>
            <person name="Tomita M."/>
            <person name="Blaxter M."/>
            <person name="Arakawa K."/>
        </authorList>
    </citation>
    <scope>NUCLEOTIDE SEQUENCE [LARGE SCALE GENOMIC DNA]</scope>
    <source>
        <strain evidence="3">Z151</strain>
    </source>
</reference>
<dbReference type="EMBL" id="MTYJ01000404">
    <property type="protein sequence ID" value="OWA54418.1"/>
    <property type="molecule type" value="Genomic_DNA"/>
</dbReference>
<evidence type="ECO:0000256" key="1">
    <source>
        <dbReference type="SAM" id="Phobius"/>
    </source>
</evidence>
<feature type="transmembrane region" description="Helical" evidence="1">
    <location>
        <begin position="93"/>
        <end position="117"/>
    </location>
</feature>
<organism evidence="2 3">
    <name type="scientific">Hypsibius exemplaris</name>
    <name type="common">Freshwater tardigrade</name>
    <dbReference type="NCBI Taxonomy" id="2072580"/>
    <lineage>
        <taxon>Eukaryota</taxon>
        <taxon>Metazoa</taxon>
        <taxon>Ecdysozoa</taxon>
        <taxon>Tardigrada</taxon>
        <taxon>Eutardigrada</taxon>
        <taxon>Parachela</taxon>
        <taxon>Hypsibioidea</taxon>
        <taxon>Hypsibiidae</taxon>
        <taxon>Hypsibius</taxon>
    </lineage>
</organism>
<name>A0A9X6NKC5_HYPEX</name>
<gene>
    <name evidence="2" type="ORF">BV898_18822</name>
</gene>
<proteinExistence type="predicted"/>
<keyword evidence="1" id="KW-0812">Transmembrane</keyword>
<comment type="caution">
    <text evidence="2">The sequence shown here is derived from an EMBL/GenBank/DDBJ whole genome shotgun (WGS) entry which is preliminary data.</text>
</comment>
<dbReference type="AlphaFoldDB" id="A0A9X6NKC5"/>
<protein>
    <submittedName>
        <fullName evidence="2">Uncharacterized protein</fullName>
    </submittedName>
</protein>
<evidence type="ECO:0000313" key="2">
    <source>
        <dbReference type="EMBL" id="OWA54418.1"/>
    </source>
</evidence>